<feature type="domain" description="ABC transporter" evidence="5">
    <location>
        <begin position="257"/>
        <end position="502"/>
    </location>
</feature>
<sequence>MPTGDAPESGLRIRDLRKSYADVSVLRGVDLRTGSGQVHALLGPNGAGKSTLIKCLSGGTTPTSGEIHLDGEALVELTPRRAAAAGVAVVHQHLSLVDTLSVTDNLFLGQEDVRFGLTRRRAQQREARALLDRFGIDVDERDTVGNLPMGVKQLIEIAKAWHRSEVKLLILDEPTASLSEAETNRLFAEVTRLRDAGATIIYTTHRLPEVFEIADAVTVLRDGVVVLSGGVRALSTDELVSAISAGGVRSERRVSRSTGENVMLEGQALEGRNFGPIDFAVHAGEIVGLYGVLGSGRTSILETIAGRFPTTGGSLSLAAHHVRANGPRARIADGVMLVPADRARQALWSELDAASNILLPSMSRLARYGLRSSKRERREFHRLAEQVDLQPLAFSRPGGQFSGGNQQKLVIARWLGRSRELRVLLLDELTQGVDVGARRKIYETLYALAAEGVAVLFASTDAAEVALVADRALVIDRGVVRGELADDELTEENLIRQTHQFVGATQ</sequence>
<dbReference type="PROSITE" id="PS00211">
    <property type="entry name" value="ABC_TRANSPORTER_1"/>
    <property type="match status" value="1"/>
</dbReference>
<dbReference type="PROSITE" id="PS50893">
    <property type="entry name" value="ABC_TRANSPORTER_2"/>
    <property type="match status" value="2"/>
</dbReference>
<dbReference type="SUPFAM" id="SSF52540">
    <property type="entry name" value="P-loop containing nucleoside triphosphate hydrolases"/>
    <property type="match status" value="2"/>
</dbReference>
<feature type="domain" description="ABC transporter" evidence="5">
    <location>
        <begin position="11"/>
        <end position="247"/>
    </location>
</feature>
<dbReference type="SMART" id="SM00382">
    <property type="entry name" value="AAA"/>
    <property type="match status" value="2"/>
</dbReference>
<dbReference type="GO" id="GO:0005524">
    <property type="term" value="F:ATP binding"/>
    <property type="evidence" value="ECO:0007669"/>
    <property type="project" value="UniProtKB-KW"/>
</dbReference>
<dbReference type="Gene3D" id="3.40.50.300">
    <property type="entry name" value="P-loop containing nucleotide triphosphate hydrolases"/>
    <property type="match status" value="2"/>
</dbReference>
<reference evidence="6 7" key="1">
    <citation type="submission" date="2018-06" db="EMBL/GenBank/DDBJ databases">
        <authorList>
            <consortium name="Pathogen Informatics"/>
            <person name="Doyle S."/>
        </authorList>
    </citation>
    <scope>NUCLEOTIDE SEQUENCE [LARGE SCALE GENOMIC DNA]</scope>
    <source>
        <strain evidence="6 7">NCTC10821</strain>
    </source>
</reference>
<evidence type="ECO:0000259" key="5">
    <source>
        <dbReference type="PROSITE" id="PS50893"/>
    </source>
</evidence>
<evidence type="ECO:0000256" key="2">
    <source>
        <dbReference type="ARBA" id="ARBA00022737"/>
    </source>
</evidence>
<dbReference type="PANTHER" id="PTHR43790:SF9">
    <property type="entry name" value="GALACTOFURANOSE TRANSPORTER ATP-BINDING PROTEIN YTFR"/>
    <property type="match status" value="1"/>
</dbReference>
<dbReference type="Pfam" id="PF00005">
    <property type="entry name" value="ABC_tran"/>
    <property type="match status" value="2"/>
</dbReference>
<dbReference type="GO" id="GO:0016887">
    <property type="term" value="F:ATP hydrolysis activity"/>
    <property type="evidence" value="ECO:0007669"/>
    <property type="project" value="InterPro"/>
</dbReference>
<keyword evidence="6" id="KW-0378">Hydrolase</keyword>
<keyword evidence="2" id="KW-0677">Repeat</keyword>
<accession>A0A378TPR4</accession>
<name>A0A378TPR4_9MYCO</name>
<proteinExistence type="predicted"/>
<dbReference type="AlphaFoldDB" id="A0A378TPR4"/>
<dbReference type="PANTHER" id="PTHR43790">
    <property type="entry name" value="CARBOHYDRATE TRANSPORT ATP-BINDING PROTEIN MG119-RELATED"/>
    <property type="match status" value="1"/>
</dbReference>
<keyword evidence="3" id="KW-0547">Nucleotide-binding</keyword>
<dbReference type="InterPro" id="IPR017871">
    <property type="entry name" value="ABC_transporter-like_CS"/>
</dbReference>
<keyword evidence="4 6" id="KW-0067">ATP-binding</keyword>
<organism evidence="6 7">
    <name type="scientific">Mycolicibacterium tokaiense</name>
    <dbReference type="NCBI Taxonomy" id="39695"/>
    <lineage>
        <taxon>Bacteria</taxon>
        <taxon>Bacillati</taxon>
        <taxon>Actinomycetota</taxon>
        <taxon>Actinomycetes</taxon>
        <taxon>Mycobacteriales</taxon>
        <taxon>Mycobacteriaceae</taxon>
        <taxon>Mycolicibacterium</taxon>
    </lineage>
</organism>
<evidence type="ECO:0000256" key="3">
    <source>
        <dbReference type="ARBA" id="ARBA00022741"/>
    </source>
</evidence>
<dbReference type="CDD" id="cd03216">
    <property type="entry name" value="ABC_Carb_Monos_I"/>
    <property type="match status" value="1"/>
</dbReference>
<dbReference type="InterPro" id="IPR027417">
    <property type="entry name" value="P-loop_NTPase"/>
</dbReference>
<evidence type="ECO:0000256" key="4">
    <source>
        <dbReference type="ARBA" id="ARBA00022840"/>
    </source>
</evidence>
<dbReference type="Proteomes" id="UP000254978">
    <property type="component" value="Unassembled WGS sequence"/>
</dbReference>
<evidence type="ECO:0000313" key="7">
    <source>
        <dbReference type="Proteomes" id="UP000254978"/>
    </source>
</evidence>
<keyword evidence="1" id="KW-0813">Transport</keyword>
<evidence type="ECO:0000256" key="1">
    <source>
        <dbReference type="ARBA" id="ARBA00022448"/>
    </source>
</evidence>
<dbReference type="InterPro" id="IPR003439">
    <property type="entry name" value="ABC_transporter-like_ATP-bd"/>
</dbReference>
<gene>
    <name evidence="6" type="primary">araG_4</name>
    <name evidence="6" type="ORF">NCTC10821_05183</name>
</gene>
<protein>
    <submittedName>
        <fullName evidence="6">Monosaccharide ABC transporter ATP-binding protein, CUT2 family</fullName>
        <ecNumber evidence="6">3.6.3.17</ecNumber>
    </submittedName>
</protein>
<dbReference type="RefSeq" id="WP_264038468.1">
    <property type="nucleotide sequence ID" value="NZ_AP022600.1"/>
</dbReference>
<dbReference type="CDD" id="cd03215">
    <property type="entry name" value="ABC_Carb_Monos_II"/>
    <property type="match status" value="1"/>
</dbReference>
<keyword evidence="7" id="KW-1185">Reference proteome</keyword>
<evidence type="ECO:0000313" key="6">
    <source>
        <dbReference type="EMBL" id="STZ61626.1"/>
    </source>
</evidence>
<dbReference type="EC" id="3.6.3.17" evidence="6"/>
<dbReference type="InterPro" id="IPR003593">
    <property type="entry name" value="AAA+_ATPase"/>
</dbReference>
<dbReference type="EMBL" id="UGQT01000001">
    <property type="protein sequence ID" value="STZ61626.1"/>
    <property type="molecule type" value="Genomic_DNA"/>
</dbReference>
<dbReference type="InterPro" id="IPR050107">
    <property type="entry name" value="ABC_carbohydrate_import_ATPase"/>
</dbReference>